<dbReference type="GO" id="GO:0008270">
    <property type="term" value="F:zinc ion binding"/>
    <property type="evidence" value="ECO:0007669"/>
    <property type="project" value="TreeGrafter"/>
</dbReference>
<dbReference type="EMBL" id="JRHC01000002">
    <property type="protein sequence ID" value="KJF43605.1"/>
    <property type="molecule type" value="Genomic_DNA"/>
</dbReference>
<dbReference type="Gene3D" id="3.30.1490.190">
    <property type="match status" value="1"/>
</dbReference>
<sequence length="137" mass="15843">MNQKIDNRLELRNIRPTAMRQLVYDVLDKNKKALSLYEIEQQFEDVDRSTIFRTLKTFQDNYLIHSIDDGTGAVKYALCDEECTCQPDDLHIHFLCTKCGQTNCLKNMPVPKMDLPQGFSFESANFVIKGICSICRK</sequence>
<reference evidence="8 9" key="1">
    <citation type="submission" date="2014-09" db="EMBL/GenBank/DDBJ databases">
        <title>Draft Genome Sequence of Draconibacterium sp. JN14CK-3.</title>
        <authorList>
            <person name="Dong C."/>
            <person name="Lai Q."/>
            <person name="Shao Z."/>
        </authorList>
    </citation>
    <scope>NUCLEOTIDE SEQUENCE [LARGE SCALE GENOMIC DNA]</scope>
    <source>
        <strain evidence="8 9">JN14CK-3</strain>
    </source>
</reference>
<comment type="caution">
    <text evidence="8">The sequence shown here is derived from an EMBL/GenBank/DDBJ whole genome shotgun (WGS) entry which is preliminary data.</text>
</comment>
<dbReference type="SUPFAM" id="SSF46785">
    <property type="entry name" value="Winged helix' DNA-binding domain"/>
    <property type="match status" value="1"/>
</dbReference>
<dbReference type="Proteomes" id="UP000032544">
    <property type="component" value="Unassembled WGS sequence"/>
</dbReference>
<dbReference type="InterPro" id="IPR036388">
    <property type="entry name" value="WH-like_DNA-bd_sf"/>
</dbReference>
<proteinExistence type="inferred from homology"/>
<protein>
    <submittedName>
        <fullName evidence="8">Fur family transcriptional regulator</fullName>
    </submittedName>
</protein>
<feature type="binding site" evidence="7">
    <location>
        <position position="99"/>
    </location>
    <ligand>
        <name>Zn(2+)</name>
        <dbReference type="ChEBI" id="CHEBI:29105"/>
    </ligand>
</feature>
<dbReference type="InterPro" id="IPR002481">
    <property type="entry name" value="FUR"/>
</dbReference>
<dbReference type="GO" id="GO:0003700">
    <property type="term" value="F:DNA-binding transcription factor activity"/>
    <property type="evidence" value="ECO:0007669"/>
    <property type="project" value="InterPro"/>
</dbReference>
<keyword evidence="5" id="KW-0238">DNA-binding</keyword>
<dbReference type="InterPro" id="IPR036390">
    <property type="entry name" value="WH_DNA-bd_sf"/>
</dbReference>
<evidence type="ECO:0000256" key="1">
    <source>
        <dbReference type="ARBA" id="ARBA00007957"/>
    </source>
</evidence>
<name>A0A0D8J9C4_9BACT</name>
<dbReference type="InterPro" id="IPR043135">
    <property type="entry name" value="Fur_C"/>
</dbReference>
<keyword evidence="6" id="KW-0804">Transcription</keyword>
<dbReference type="OrthoDB" id="594893at2"/>
<evidence type="ECO:0000256" key="5">
    <source>
        <dbReference type="ARBA" id="ARBA00023125"/>
    </source>
</evidence>
<feature type="binding site" evidence="7">
    <location>
        <position position="132"/>
    </location>
    <ligand>
        <name>Zn(2+)</name>
        <dbReference type="ChEBI" id="CHEBI:29105"/>
    </ligand>
</feature>
<keyword evidence="2" id="KW-0678">Repressor</keyword>
<feature type="binding site" evidence="7">
    <location>
        <position position="135"/>
    </location>
    <ligand>
        <name>Zn(2+)</name>
        <dbReference type="ChEBI" id="CHEBI:29105"/>
    </ligand>
</feature>
<dbReference type="Gene3D" id="1.10.10.10">
    <property type="entry name" value="Winged helix-like DNA-binding domain superfamily/Winged helix DNA-binding domain"/>
    <property type="match status" value="1"/>
</dbReference>
<evidence type="ECO:0000256" key="3">
    <source>
        <dbReference type="ARBA" id="ARBA00022833"/>
    </source>
</evidence>
<keyword evidence="9" id="KW-1185">Reference proteome</keyword>
<comment type="cofactor">
    <cofactor evidence="7">
        <name>Zn(2+)</name>
        <dbReference type="ChEBI" id="CHEBI:29105"/>
    </cofactor>
    <text evidence="7">Binds 1 zinc ion per subunit.</text>
</comment>
<organism evidence="8 9">
    <name type="scientific">Draconibacterium sediminis</name>
    <dbReference type="NCBI Taxonomy" id="1544798"/>
    <lineage>
        <taxon>Bacteria</taxon>
        <taxon>Pseudomonadati</taxon>
        <taxon>Bacteroidota</taxon>
        <taxon>Bacteroidia</taxon>
        <taxon>Marinilabiliales</taxon>
        <taxon>Prolixibacteraceae</taxon>
        <taxon>Draconibacterium</taxon>
    </lineage>
</organism>
<dbReference type="PATRIC" id="fig|1544798.3.peg.2320"/>
<dbReference type="GO" id="GO:1900376">
    <property type="term" value="P:regulation of secondary metabolite biosynthetic process"/>
    <property type="evidence" value="ECO:0007669"/>
    <property type="project" value="TreeGrafter"/>
</dbReference>
<keyword evidence="7" id="KW-0479">Metal-binding</keyword>
<evidence type="ECO:0000256" key="7">
    <source>
        <dbReference type="PIRSR" id="PIRSR602481-1"/>
    </source>
</evidence>
<dbReference type="GO" id="GO:0045892">
    <property type="term" value="P:negative regulation of DNA-templated transcription"/>
    <property type="evidence" value="ECO:0007669"/>
    <property type="project" value="TreeGrafter"/>
</dbReference>
<evidence type="ECO:0000313" key="9">
    <source>
        <dbReference type="Proteomes" id="UP000032544"/>
    </source>
</evidence>
<dbReference type="Pfam" id="PF01475">
    <property type="entry name" value="FUR"/>
    <property type="match status" value="1"/>
</dbReference>
<dbReference type="PANTHER" id="PTHR33202">
    <property type="entry name" value="ZINC UPTAKE REGULATION PROTEIN"/>
    <property type="match status" value="1"/>
</dbReference>
<evidence type="ECO:0000313" key="8">
    <source>
        <dbReference type="EMBL" id="KJF43605.1"/>
    </source>
</evidence>
<dbReference type="PANTHER" id="PTHR33202:SF22">
    <property type="entry name" value="HYDROGEN PEROXIDE SENSITIVE REPRESSOR"/>
    <property type="match status" value="1"/>
</dbReference>
<evidence type="ECO:0000256" key="2">
    <source>
        <dbReference type="ARBA" id="ARBA00022491"/>
    </source>
</evidence>
<feature type="binding site" evidence="7">
    <location>
        <position position="96"/>
    </location>
    <ligand>
        <name>Zn(2+)</name>
        <dbReference type="ChEBI" id="CHEBI:29105"/>
    </ligand>
</feature>
<comment type="similarity">
    <text evidence="1">Belongs to the Fur family.</text>
</comment>
<keyword evidence="4" id="KW-0805">Transcription regulation</keyword>
<accession>A0A0D8J9C4</accession>
<dbReference type="STRING" id="1544798.LH29_10820"/>
<dbReference type="GO" id="GO:0000976">
    <property type="term" value="F:transcription cis-regulatory region binding"/>
    <property type="evidence" value="ECO:0007669"/>
    <property type="project" value="TreeGrafter"/>
</dbReference>
<dbReference type="AlphaFoldDB" id="A0A0D8J9C4"/>
<evidence type="ECO:0000256" key="4">
    <source>
        <dbReference type="ARBA" id="ARBA00023015"/>
    </source>
</evidence>
<keyword evidence="3 7" id="KW-0862">Zinc</keyword>
<evidence type="ECO:0000256" key="6">
    <source>
        <dbReference type="ARBA" id="ARBA00023163"/>
    </source>
</evidence>
<gene>
    <name evidence="8" type="ORF">LH29_10820</name>
</gene>